<reference evidence="1" key="1">
    <citation type="submission" date="2019-10" db="EMBL/GenBank/DDBJ databases">
        <authorList>
            <consortium name="DOE Joint Genome Institute"/>
            <person name="Kuo A."/>
            <person name="Miyauchi S."/>
            <person name="Kiss E."/>
            <person name="Drula E."/>
            <person name="Kohler A."/>
            <person name="Sanchez-Garcia M."/>
            <person name="Andreopoulos B."/>
            <person name="Barry K.W."/>
            <person name="Bonito G."/>
            <person name="Buee M."/>
            <person name="Carver A."/>
            <person name="Chen C."/>
            <person name="Cichocki N."/>
            <person name="Clum A."/>
            <person name="Culley D."/>
            <person name="Crous P.W."/>
            <person name="Fauchery L."/>
            <person name="Girlanda M."/>
            <person name="Hayes R."/>
            <person name="Keri Z."/>
            <person name="Labutti K."/>
            <person name="Lipzen A."/>
            <person name="Lombard V."/>
            <person name="Magnuson J."/>
            <person name="Maillard F."/>
            <person name="Morin E."/>
            <person name="Murat C."/>
            <person name="Nolan M."/>
            <person name="Ohm R."/>
            <person name="Pangilinan J."/>
            <person name="Pereira M."/>
            <person name="Perotto S."/>
            <person name="Peter M."/>
            <person name="Riley R."/>
            <person name="Sitrit Y."/>
            <person name="Stielow B."/>
            <person name="Szollosi G."/>
            <person name="Zifcakova L."/>
            <person name="Stursova M."/>
            <person name="Spatafora J.W."/>
            <person name="Tedersoo L."/>
            <person name="Vaario L.-M."/>
            <person name="Yamada A."/>
            <person name="Yan M."/>
            <person name="Wang P."/>
            <person name="Xu J."/>
            <person name="Bruns T."/>
            <person name="Baldrian P."/>
            <person name="Vilgalys R."/>
            <person name="Henrissat B."/>
            <person name="Grigoriev I.V."/>
            <person name="Hibbett D."/>
            <person name="Nagy L.G."/>
            <person name="Martin F.M."/>
        </authorList>
    </citation>
    <scope>NUCLEOTIDE SEQUENCE</scope>
    <source>
        <strain evidence="1">P2</strain>
    </source>
</reference>
<comment type="caution">
    <text evidence="1">The sequence shown here is derived from an EMBL/GenBank/DDBJ whole genome shotgun (WGS) entry which is preliminary data.</text>
</comment>
<evidence type="ECO:0000313" key="2">
    <source>
        <dbReference type="Proteomes" id="UP000886501"/>
    </source>
</evidence>
<keyword evidence="2" id="KW-1185">Reference proteome</keyword>
<dbReference type="Proteomes" id="UP000886501">
    <property type="component" value="Unassembled WGS sequence"/>
</dbReference>
<evidence type="ECO:0000313" key="1">
    <source>
        <dbReference type="EMBL" id="KAF9652422.1"/>
    </source>
</evidence>
<reference evidence="1" key="2">
    <citation type="journal article" date="2020" name="Nat. Commun.">
        <title>Large-scale genome sequencing of mycorrhizal fungi provides insights into the early evolution of symbiotic traits.</title>
        <authorList>
            <person name="Miyauchi S."/>
            <person name="Kiss E."/>
            <person name="Kuo A."/>
            <person name="Drula E."/>
            <person name="Kohler A."/>
            <person name="Sanchez-Garcia M."/>
            <person name="Morin E."/>
            <person name="Andreopoulos B."/>
            <person name="Barry K.W."/>
            <person name="Bonito G."/>
            <person name="Buee M."/>
            <person name="Carver A."/>
            <person name="Chen C."/>
            <person name="Cichocki N."/>
            <person name="Clum A."/>
            <person name="Culley D."/>
            <person name="Crous P.W."/>
            <person name="Fauchery L."/>
            <person name="Girlanda M."/>
            <person name="Hayes R.D."/>
            <person name="Keri Z."/>
            <person name="LaButti K."/>
            <person name="Lipzen A."/>
            <person name="Lombard V."/>
            <person name="Magnuson J."/>
            <person name="Maillard F."/>
            <person name="Murat C."/>
            <person name="Nolan M."/>
            <person name="Ohm R.A."/>
            <person name="Pangilinan J."/>
            <person name="Pereira M.F."/>
            <person name="Perotto S."/>
            <person name="Peter M."/>
            <person name="Pfister S."/>
            <person name="Riley R."/>
            <person name="Sitrit Y."/>
            <person name="Stielow J.B."/>
            <person name="Szollosi G."/>
            <person name="Zifcakova L."/>
            <person name="Stursova M."/>
            <person name="Spatafora J.W."/>
            <person name="Tedersoo L."/>
            <person name="Vaario L.M."/>
            <person name="Yamada A."/>
            <person name="Yan M."/>
            <person name="Wang P."/>
            <person name="Xu J."/>
            <person name="Bruns T."/>
            <person name="Baldrian P."/>
            <person name="Vilgalys R."/>
            <person name="Dunand C."/>
            <person name="Henrissat B."/>
            <person name="Grigoriev I.V."/>
            <person name="Hibbett D."/>
            <person name="Nagy L.G."/>
            <person name="Martin F.M."/>
        </authorList>
    </citation>
    <scope>NUCLEOTIDE SEQUENCE</scope>
    <source>
        <strain evidence="1">P2</strain>
    </source>
</reference>
<name>A0ACB6ZS44_THEGA</name>
<dbReference type="EMBL" id="MU117969">
    <property type="protein sequence ID" value="KAF9652422.1"/>
    <property type="molecule type" value="Genomic_DNA"/>
</dbReference>
<gene>
    <name evidence="1" type="ORF">BDM02DRAFT_3089195</name>
</gene>
<proteinExistence type="predicted"/>
<sequence>MPLVGSLIYSGVIPLVKTYLTILLGYVFARKDMFPQAAVKGASLITINLALPALIFSSVVPAFTPANVSAIGPLALLGIVYILIGLLCGLVIREVCYVPRNFWQGIVVASGLSNWSSLPTAVVMSITQSSPFDPTTDTNLGVSFVSIFILIYHIFFWVCGLAHSLSWDYAPDVPQGEAANIRVSWREKPIGGFVWRHVLKIGHHEDGNQYSKSTDSQTQTHAQFELASRHSPRTHDEEETSIEVVRRISHSPIHSHNSLTQSHHGHGSRVIPLASAPTGLEAPSWSRRVFATIAVVVTPISAIVAISLLIALVDPLKALFVSFEGGPSWKGPDGKPPLAFVIDTARLIGAMNVPMTLFLLGVSFARMDIKLSPRSDLPVFAFLSVCAAKMILLPIIGMFVTRAMITGGLIHPESKIQIFVAIFVSGTPSALNQLIVASSIPSDGKQDALSVSSEARRGKLRG</sequence>
<accession>A0ACB6ZS44</accession>
<organism evidence="1 2">
    <name type="scientific">Thelephora ganbajun</name>
    <name type="common">Ganba fungus</name>
    <dbReference type="NCBI Taxonomy" id="370292"/>
    <lineage>
        <taxon>Eukaryota</taxon>
        <taxon>Fungi</taxon>
        <taxon>Dikarya</taxon>
        <taxon>Basidiomycota</taxon>
        <taxon>Agaricomycotina</taxon>
        <taxon>Agaricomycetes</taxon>
        <taxon>Thelephorales</taxon>
        <taxon>Thelephoraceae</taxon>
        <taxon>Thelephora</taxon>
    </lineage>
</organism>
<protein>
    <submittedName>
        <fullName evidence="1">Uncharacterized protein</fullName>
    </submittedName>
</protein>